<dbReference type="RefSeq" id="WP_324692307.1">
    <property type="nucleotide sequence ID" value="NZ_BAABCR010000003.1"/>
</dbReference>
<protein>
    <recommendedName>
        <fullName evidence="3">Lipoprotein</fullName>
    </recommendedName>
</protein>
<accession>A0ABP7T7T9</accession>
<dbReference type="EMBL" id="BAABCR010000003">
    <property type="protein sequence ID" value="GAA4022360.1"/>
    <property type="molecule type" value="Genomic_DNA"/>
</dbReference>
<keyword evidence="2" id="KW-1185">Reference proteome</keyword>
<sequence>MTSCFNRQDDDYVDDSEIRYRYFNLQNNGWKSKTQTQEVDEINFTATEVPIVYYLLKNNQNGQDLIKVDSLYELNKTERVIEFNFVEDSEEDLLQEKFTGMEYQNSVEYLSFTIAKDFYLVTSKNDTVTCEGVLFERDFKSTPNHKLMLFFSGISPNEKIQLVYKDYLFNKGTLKFRFKEPIINL</sequence>
<evidence type="ECO:0000313" key="2">
    <source>
        <dbReference type="Proteomes" id="UP001500968"/>
    </source>
</evidence>
<evidence type="ECO:0008006" key="3">
    <source>
        <dbReference type="Google" id="ProtNLM"/>
    </source>
</evidence>
<proteinExistence type="predicted"/>
<organism evidence="1 2">
    <name type="scientific">Flavobacterium cheonhonense</name>
    <dbReference type="NCBI Taxonomy" id="706185"/>
    <lineage>
        <taxon>Bacteria</taxon>
        <taxon>Pseudomonadati</taxon>
        <taxon>Bacteroidota</taxon>
        <taxon>Flavobacteriia</taxon>
        <taxon>Flavobacteriales</taxon>
        <taxon>Flavobacteriaceae</taxon>
        <taxon>Flavobacterium</taxon>
    </lineage>
</organism>
<evidence type="ECO:0000313" key="1">
    <source>
        <dbReference type="EMBL" id="GAA4022360.1"/>
    </source>
</evidence>
<reference evidence="2" key="1">
    <citation type="journal article" date="2019" name="Int. J. Syst. Evol. Microbiol.">
        <title>The Global Catalogue of Microorganisms (GCM) 10K type strain sequencing project: providing services to taxonomists for standard genome sequencing and annotation.</title>
        <authorList>
            <consortium name="The Broad Institute Genomics Platform"/>
            <consortium name="The Broad Institute Genome Sequencing Center for Infectious Disease"/>
            <person name="Wu L."/>
            <person name="Ma J."/>
        </authorList>
    </citation>
    <scope>NUCLEOTIDE SEQUENCE [LARGE SCALE GENOMIC DNA]</scope>
    <source>
        <strain evidence="2">JCM 17064</strain>
    </source>
</reference>
<dbReference type="Proteomes" id="UP001500968">
    <property type="component" value="Unassembled WGS sequence"/>
</dbReference>
<gene>
    <name evidence="1" type="ORF">GCM10022386_01570</name>
</gene>
<comment type="caution">
    <text evidence="1">The sequence shown here is derived from an EMBL/GenBank/DDBJ whole genome shotgun (WGS) entry which is preliminary data.</text>
</comment>
<name>A0ABP7T7T9_9FLAO</name>